<dbReference type="AlphaFoldDB" id="F2E627"/>
<reference evidence="2" key="1">
    <citation type="journal article" date="2011" name="Plant Physiol.">
        <title>Comprehensive sequence analysis of 24,783 barley full-length cDNAs derived from 12 clone libraries.</title>
        <authorList>
            <person name="Matsumoto T."/>
            <person name="Tanaka T."/>
            <person name="Sakai H."/>
            <person name="Amano N."/>
            <person name="Kanamori H."/>
            <person name="Kurita K."/>
            <person name="Kikuta A."/>
            <person name="Kamiya K."/>
            <person name="Yamamoto M."/>
            <person name="Ikawa H."/>
            <person name="Fujii N."/>
            <person name="Hori K."/>
            <person name="Itoh T."/>
            <person name="Sato K."/>
        </authorList>
    </citation>
    <scope>NUCLEOTIDE SEQUENCE</scope>
    <source>
        <tissue evidence="2">Shoot and root</tissue>
    </source>
</reference>
<proteinExistence type="evidence at transcript level"/>
<feature type="region of interest" description="Disordered" evidence="1">
    <location>
        <begin position="1"/>
        <end position="32"/>
    </location>
</feature>
<name>F2E627_HORVV</name>
<accession>F2E627</accession>
<evidence type="ECO:0000313" key="2">
    <source>
        <dbReference type="EMBL" id="BAK02799.1"/>
    </source>
</evidence>
<sequence length="32" mass="3504">MRRRSGAGSWTGGQGQEAEGCKRTQKKKLLVV</sequence>
<evidence type="ECO:0000256" key="1">
    <source>
        <dbReference type="SAM" id="MobiDB-lite"/>
    </source>
</evidence>
<protein>
    <submittedName>
        <fullName evidence="2">Predicted protein</fullName>
    </submittedName>
</protein>
<dbReference type="EMBL" id="AK371601">
    <property type="protein sequence ID" value="BAK02799.1"/>
    <property type="molecule type" value="mRNA"/>
</dbReference>
<organism evidence="2">
    <name type="scientific">Hordeum vulgare subsp. vulgare</name>
    <name type="common">Domesticated barley</name>
    <dbReference type="NCBI Taxonomy" id="112509"/>
    <lineage>
        <taxon>Eukaryota</taxon>
        <taxon>Viridiplantae</taxon>
        <taxon>Streptophyta</taxon>
        <taxon>Embryophyta</taxon>
        <taxon>Tracheophyta</taxon>
        <taxon>Spermatophyta</taxon>
        <taxon>Magnoliopsida</taxon>
        <taxon>Liliopsida</taxon>
        <taxon>Poales</taxon>
        <taxon>Poaceae</taxon>
        <taxon>BOP clade</taxon>
        <taxon>Pooideae</taxon>
        <taxon>Triticodae</taxon>
        <taxon>Triticeae</taxon>
        <taxon>Hordeinae</taxon>
        <taxon>Hordeum</taxon>
    </lineage>
</organism>
<feature type="compositionally biased region" description="Basic residues" evidence="1">
    <location>
        <begin position="23"/>
        <end position="32"/>
    </location>
</feature>